<name>A0A392MI17_9FABA</name>
<protein>
    <submittedName>
        <fullName evidence="2">Structural maintenance of chromosomes protein 2-1-like</fullName>
    </submittedName>
</protein>
<evidence type="ECO:0000313" key="3">
    <source>
        <dbReference type="Proteomes" id="UP000265520"/>
    </source>
</evidence>
<dbReference type="AlphaFoldDB" id="A0A392MI17"/>
<comment type="caution">
    <text evidence="2">The sequence shown here is derived from an EMBL/GenBank/DDBJ whole genome shotgun (WGS) entry which is preliminary data.</text>
</comment>
<reference evidence="2 3" key="1">
    <citation type="journal article" date="2018" name="Front. Plant Sci.">
        <title>Red Clover (Trifolium pratense) and Zigzag Clover (T. medium) - A Picture of Genomic Similarities and Differences.</title>
        <authorList>
            <person name="Dluhosova J."/>
            <person name="Istvanek J."/>
            <person name="Nedelnik J."/>
            <person name="Repkova J."/>
        </authorList>
    </citation>
    <scope>NUCLEOTIDE SEQUENCE [LARGE SCALE GENOMIC DNA]</scope>
    <source>
        <strain evidence="3">cv. 10/8</strain>
        <tissue evidence="2">Leaf</tissue>
    </source>
</reference>
<organism evidence="2 3">
    <name type="scientific">Trifolium medium</name>
    <dbReference type="NCBI Taxonomy" id="97028"/>
    <lineage>
        <taxon>Eukaryota</taxon>
        <taxon>Viridiplantae</taxon>
        <taxon>Streptophyta</taxon>
        <taxon>Embryophyta</taxon>
        <taxon>Tracheophyta</taxon>
        <taxon>Spermatophyta</taxon>
        <taxon>Magnoliopsida</taxon>
        <taxon>eudicotyledons</taxon>
        <taxon>Gunneridae</taxon>
        <taxon>Pentapetalae</taxon>
        <taxon>rosids</taxon>
        <taxon>fabids</taxon>
        <taxon>Fabales</taxon>
        <taxon>Fabaceae</taxon>
        <taxon>Papilionoideae</taxon>
        <taxon>50 kb inversion clade</taxon>
        <taxon>NPAAA clade</taxon>
        <taxon>Hologalegina</taxon>
        <taxon>IRL clade</taxon>
        <taxon>Trifolieae</taxon>
        <taxon>Trifolium</taxon>
    </lineage>
</organism>
<dbReference type="EMBL" id="LXQA010011285">
    <property type="protein sequence ID" value="MCH86971.1"/>
    <property type="molecule type" value="Genomic_DNA"/>
</dbReference>
<keyword evidence="3" id="KW-1185">Reference proteome</keyword>
<feature type="non-terminal residue" evidence="2">
    <location>
        <position position="216"/>
    </location>
</feature>
<keyword evidence="1" id="KW-0175">Coiled coil</keyword>
<evidence type="ECO:0000313" key="2">
    <source>
        <dbReference type="EMBL" id="MCH86971.1"/>
    </source>
</evidence>
<feature type="coiled-coil region" evidence="1">
    <location>
        <begin position="161"/>
        <end position="205"/>
    </location>
</feature>
<dbReference type="Gene3D" id="1.10.287.1490">
    <property type="match status" value="1"/>
</dbReference>
<sequence length="216" mass="25070">MEMEAVIQEQASLEQQLASMRTQITNLSSEVEEQKSTVAAARNNLDEAQSELNAVRQKMKQCDKEISGIVKEQKKLEHKLSESNLERKRMENEVKRMEMEQKDCSVRVDKLIEKHAWIASEKQLFGKSGTDYDFASRDPGKAREELEKLQAEQSGLEKRVNKKVMAMFEKAEDEYNDLMSKKNIIENDKSKIKKVIEELDEKKKETLNVTWIKVNT</sequence>
<proteinExistence type="predicted"/>
<dbReference type="Proteomes" id="UP000265520">
    <property type="component" value="Unassembled WGS sequence"/>
</dbReference>
<evidence type="ECO:0000256" key="1">
    <source>
        <dbReference type="SAM" id="Coils"/>
    </source>
</evidence>
<gene>
    <name evidence="2" type="ORF">A2U01_0007835</name>
</gene>
<dbReference type="PANTHER" id="PTHR43977">
    <property type="entry name" value="STRUCTURAL MAINTENANCE OF CHROMOSOMES PROTEIN 3"/>
    <property type="match status" value="1"/>
</dbReference>
<feature type="coiled-coil region" evidence="1">
    <location>
        <begin position="3"/>
        <end position="107"/>
    </location>
</feature>
<accession>A0A392MI17</accession>